<protein>
    <submittedName>
        <fullName evidence="2">SAM-dependent methyltransferase</fullName>
    </submittedName>
</protein>
<dbReference type="RefSeq" id="WP_158103693.1">
    <property type="nucleotide sequence ID" value="NZ_JAGIOO010000001.1"/>
</dbReference>
<dbReference type="Gene3D" id="3.40.50.150">
    <property type="entry name" value="Vaccinia Virus protein VP39"/>
    <property type="match status" value="1"/>
</dbReference>
<dbReference type="EMBL" id="JAGIOO010000001">
    <property type="protein sequence ID" value="MBP2474128.1"/>
    <property type="molecule type" value="Genomic_DNA"/>
</dbReference>
<dbReference type="Proteomes" id="UP001519363">
    <property type="component" value="Unassembled WGS sequence"/>
</dbReference>
<dbReference type="GO" id="GO:0032259">
    <property type="term" value="P:methylation"/>
    <property type="evidence" value="ECO:0007669"/>
    <property type="project" value="UniProtKB-KW"/>
</dbReference>
<organism evidence="2 3">
    <name type="scientific">Crossiella equi</name>
    <dbReference type="NCBI Taxonomy" id="130796"/>
    <lineage>
        <taxon>Bacteria</taxon>
        <taxon>Bacillati</taxon>
        <taxon>Actinomycetota</taxon>
        <taxon>Actinomycetes</taxon>
        <taxon>Pseudonocardiales</taxon>
        <taxon>Pseudonocardiaceae</taxon>
        <taxon>Crossiella</taxon>
    </lineage>
</organism>
<dbReference type="GO" id="GO:0008168">
    <property type="term" value="F:methyltransferase activity"/>
    <property type="evidence" value="ECO:0007669"/>
    <property type="project" value="UniProtKB-KW"/>
</dbReference>
<keyword evidence="2" id="KW-0808">Transferase</keyword>
<keyword evidence="3" id="KW-1185">Reference proteome</keyword>
<keyword evidence="2" id="KW-0489">Methyltransferase</keyword>
<evidence type="ECO:0000313" key="2">
    <source>
        <dbReference type="EMBL" id="MBP2474128.1"/>
    </source>
</evidence>
<dbReference type="InterPro" id="IPR029063">
    <property type="entry name" value="SAM-dependent_MTases_sf"/>
</dbReference>
<comment type="caution">
    <text evidence="2">The sequence shown here is derived from an EMBL/GenBank/DDBJ whole genome shotgun (WGS) entry which is preliminary data.</text>
</comment>
<dbReference type="Pfam" id="PF08241">
    <property type="entry name" value="Methyltransf_11"/>
    <property type="match status" value="1"/>
</dbReference>
<dbReference type="InterPro" id="IPR013216">
    <property type="entry name" value="Methyltransf_11"/>
</dbReference>
<dbReference type="SUPFAM" id="SSF53335">
    <property type="entry name" value="S-adenosyl-L-methionine-dependent methyltransferases"/>
    <property type="match status" value="1"/>
</dbReference>
<gene>
    <name evidence="2" type="ORF">JOF53_003000</name>
</gene>
<evidence type="ECO:0000259" key="1">
    <source>
        <dbReference type="Pfam" id="PF08241"/>
    </source>
</evidence>
<evidence type="ECO:0000313" key="3">
    <source>
        <dbReference type="Proteomes" id="UP001519363"/>
    </source>
</evidence>
<accession>A0ABS5AC09</accession>
<feature type="domain" description="Methyltransferase type 11" evidence="1">
    <location>
        <begin position="56"/>
        <end position="99"/>
    </location>
</feature>
<proteinExistence type="predicted"/>
<sequence length="150" mass="16482">MAASLPRIVETAFGHPRGLTGRIGAALLARATTATERELVAETRPGPTDEVLVLGPDLSLPDRPVDLLVTANTLHLWPDRDEALAHLYRALRPGGRLVLSTHRMLVPDSPAKLRLDVECAGFVRVLLRLKDRRPFLGPSYELTAARPEDR</sequence>
<dbReference type="CDD" id="cd02440">
    <property type="entry name" value="AdoMet_MTases"/>
    <property type="match status" value="1"/>
</dbReference>
<reference evidence="2 3" key="1">
    <citation type="submission" date="2021-03" db="EMBL/GenBank/DDBJ databases">
        <title>Sequencing the genomes of 1000 actinobacteria strains.</title>
        <authorList>
            <person name="Klenk H.-P."/>
        </authorList>
    </citation>
    <scope>NUCLEOTIDE SEQUENCE [LARGE SCALE GENOMIC DNA]</scope>
    <source>
        <strain evidence="2 3">DSM 44580</strain>
    </source>
</reference>
<name>A0ABS5AC09_9PSEU</name>